<gene>
    <name evidence="1" type="ORF">PPNSA23_30030</name>
</gene>
<organism evidence="1 2">
    <name type="scientific">Phyllobacterium phragmitis</name>
    <dbReference type="NCBI Taxonomy" id="2670329"/>
    <lineage>
        <taxon>Bacteria</taxon>
        <taxon>Pseudomonadati</taxon>
        <taxon>Pseudomonadota</taxon>
        <taxon>Alphaproteobacteria</taxon>
        <taxon>Hyphomicrobiales</taxon>
        <taxon>Phyllobacteriaceae</taxon>
        <taxon>Phyllobacterium</taxon>
    </lineage>
</organism>
<evidence type="ECO:0000313" key="2">
    <source>
        <dbReference type="Proteomes" id="UP001628091"/>
    </source>
</evidence>
<dbReference type="InterPro" id="IPR009050">
    <property type="entry name" value="Globin-like_sf"/>
</dbReference>
<evidence type="ECO:0000313" key="1">
    <source>
        <dbReference type="EMBL" id="GAB1583060.1"/>
    </source>
</evidence>
<dbReference type="SUPFAM" id="SSF46458">
    <property type="entry name" value="Globin-like"/>
    <property type="match status" value="1"/>
</dbReference>
<dbReference type="Proteomes" id="UP001628091">
    <property type="component" value="Unassembled WGS sequence"/>
</dbReference>
<dbReference type="EMBL" id="BAAFZP010000001">
    <property type="protein sequence ID" value="GAB1583060.1"/>
    <property type="molecule type" value="Genomic_DNA"/>
</dbReference>
<protein>
    <submittedName>
        <fullName evidence="1">Group III truncated hemoglobin</fullName>
    </submittedName>
</protein>
<proteinExistence type="predicted"/>
<reference evidence="1 2" key="1">
    <citation type="submission" date="2024-10" db="EMBL/GenBank/DDBJ databases">
        <title>Isolation, draft genome sequencing and identification of Phyllobacterium sp. NSA23, isolated from leaf soil.</title>
        <authorList>
            <person name="Akita H."/>
        </authorList>
    </citation>
    <scope>NUCLEOTIDE SEQUENCE [LARGE SCALE GENOMIC DNA]</scope>
    <source>
        <strain evidence="1 2">NSA23</strain>
    </source>
</reference>
<name>A0ABQ0H2D2_9HYPH</name>
<dbReference type="CDD" id="cd08916">
    <property type="entry name" value="TrHb3_P"/>
    <property type="match status" value="1"/>
</dbReference>
<keyword evidence="2" id="KW-1185">Reference proteome</keyword>
<dbReference type="Gene3D" id="1.10.490.10">
    <property type="entry name" value="Globins"/>
    <property type="match status" value="1"/>
</dbReference>
<comment type="caution">
    <text evidence="1">The sequence shown here is derived from an EMBL/GenBank/DDBJ whole genome shotgun (WGS) entry which is preliminary data.</text>
</comment>
<accession>A0ABQ0H2D2</accession>
<dbReference type="RefSeq" id="WP_407865575.1">
    <property type="nucleotide sequence ID" value="NZ_BAAFZP010000001.1"/>
</dbReference>
<sequence length="151" mass="17026">MTEKASSDKTILIDGAPLPDVLTEEMIHDVVHGFYRAIREDALLGPIFNGAIEPDRWPDHLAKMCDFWSSMLLRTSRYDGRPLPAHLRFPALGEEHFRQWLKLFRATVTEACPPEVAALFMSRAQRVAHSFRLAIAVSRGESSIGIEPIVE</sequence>
<dbReference type="InterPro" id="IPR012292">
    <property type="entry name" value="Globin/Proto"/>
</dbReference>